<organism evidence="1 2">
    <name type="scientific">Amycolatopsis camponoti</name>
    <dbReference type="NCBI Taxonomy" id="2606593"/>
    <lineage>
        <taxon>Bacteria</taxon>
        <taxon>Bacillati</taxon>
        <taxon>Actinomycetota</taxon>
        <taxon>Actinomycetes</taxon>
        <taxon>Pseudonocardiales</taxon>
        <taxon>Pseudonocardiaceae</taxon>
        <taxon>Amycolatopsis</taxon>
    </lineage>
</organism>
<proteinExistence type="predicted"/>
<keyword evidence="2" id="KW-1185">Reference proteome</keyword>
<evidence type="ECO:0000313" key="1">
    <source>
        <dbReference type="EMBL" id="VVJ18065.1"/>
    </source>
</evidence>
<reference evidence="1 2" key="1">
    <citation type="submission" date="2019-09" db="EMBL/GenBank/DDBJ databases">
        <authorList>
            <person name="Leyn A S."/>
        </authorList>
    </citation>
    <scope>NUCLEOTIDE SEQUENCE [LARGE SCALE GENOMIC DNA]</scope>
    <source>
        <strain evidence="1">AA231_1</strain>
    </source>
</reference>
<gene>
    <name evidence="1" type="ORF">AA23TX_03086</name>
</gene>
<sequence length="169" mass="17186">MSVFAVYETSTGVVVGAVKAIDVPVPAVDALVGAALPVRSGAATMSLPARELAVHEADDQPEVFADPLAYGVTRLPDQPPKPALAKLAELPDPPAFDGTGLLVALPGNPAQDTTVFALVSEGPGTLLVTGTIAKDTDHVSLPVTVSAGPHAVLLLVAGWAGRLDEVEKQ</sequence>
<dbReference type="AlphaFoldDB" id="A0A6I8LQZ2"/>
<dbReference type="RefSeq" id="WP_155543135.1">
    <property type="nucleotide sequence ID" value="NZ_CABVGP010000001.1"/>
</dbReference>
<evidence type="ECO:0000313" key="2">
    <source>
        <dbReference type="Proteomes" id="UP000399805"/>
    </source>
</evidence>
<name>A0A6I8LQZ2_9PSEU</name>
<accession>A0A6I8LQZ2</accession>
<dbReference type="EMBL" id="CABVGP010000001">
    <property type="protein sequence ID" value="VVJ18065.1"/>
    <property type="molecule type" value="Genomic_DNA"/>
</dbReference>
<dbReference type="Proteomes" id="UP000399805">
    <property type="component" value="Unassembled WGS sequence"/>
</dbReference>
<protein>
    <submittedName>
        <fullName evidence="1">Uncharacterized protein</fullName>
    </submittedName>
</protein>